<comment type="caution">
    <text evidence="2">The sequence shown here is derived from an EMBL/GenBank/DDBJ whole genome shotgun (WGS) entry which is preliminary data.</text>
</comment>
<name>A0ABQ1MA95_9PROT</name>
<feature type="region of interest" description="Disordered" evidence="1">
    <location>
        <begin position="86"/>
        <end position="109"/>
    </location>
</feature>
<dbReference type="Proteomes" id="UP000637769">
    <property type="component" value="Unassembled WGS sequence"/>
</dbReference>
<accession>A0ABQ1MA95</accession>
<organism evidence="2 3">
    <name type="scientific">Asaia siamensis</name>
    <dbReference type="NCBI Taxonomy" id="110479"/>
    <lineage>
        <taxon>Bacteria</taxon>
        <taxon>Pseudomonadati</taxon>
        <taxon>Pseudomonadota</taxon>
        <taxon>Alphaproteobacteria</taxon>
        <taxon>Acetobacterales</taxon>
        <taxon>Acetobacteraceae</taxon>
        <taxon>Asaia</taxon>
    </lineage>
</organism>
<keyword evidence="3" id="KW-1185">Reference proteome</keyword>
<reference evidence="3" key="1">
    <citation type="journal article" date="2019" name="Int. J. Syst. Evol. Microbiol.">
        <title>The Global Catalogue of Microorganisms (GCM) 10K type strain sequencing project: providing services to taxonomists for standard genome sequencing and annotation.</title>
        <authorList>
            <consortium name="The Broad Institute Genomics Platform"/>
            <consortium name="The Broad Institute Genome Sequencing Center for Infectious Disease"/>
            <person name="Wu L."/>
            <person name="Ma J."/>
        </authorList>
    </citation>
    <scope>NUCLEOTIDE SEQUENCE [LARGE SCALE GENOMIC DNA]</scope>
    <source>
        <strain evidence="3">CCM 7132</strain>
    </source>
</reference>
<feature type="compositionally biased region" description="Low complexity" evidence="1">
    <location>
        <begin position="87"/>
        <end position="98"/>
    </location>
</feature>
<evidence type="ECO:0000256" key="1">
    <source>
        <dbReference type="SAM" id="MobiDB-lite"/>
    </source>
</evidence>
<protein>
    <submittedName>
        <fullName evidence="2">Uncharacterized protein</fullName>
    </submittedName>
</protein>
<evidence type="ECO:0000313" key="3">
    <source>
        <dbReference type="Proteomes" id="UP000637769"/>
    </source>
</evidence>
<evidence type="ECO:0000313" key="2">
    <source>
        <dbReference type="EMBL" id="GGC37517.1"/>
    </source>
</evidence>
<gene>
    <name evidence="2" type="ORF">GCM10007207_23800</name>
</gene>
<proteinExistence type="predicted"/>
<dbReference type="EMBL" id="BMCH01000006">
    <property type="protein sequence ID" value="GGC37517.1"/>
    <property type="molecule type" value="Genomic_DNA"/>
</dbReference>
<sequence>MGRLIGKAHLVVLALYLDQKGGNTAQQPDANRLIVDIGTRARICRNRTPQNDRLMRIIQRDTLLGKKLMDRMPVWNFETGRNRSLLGPGAHKAAAGAVAKRKPQRVEENGFARTGLTRKDSQTRMKRQVEPLDKNHIAYREVSQHEAES</sequence>